<dbReference type="Proteomes" id="UP000017090">
    <property type="component" value="Unassembled WGS sequence"/>
</dbReference>
<proteinExistence type="predicted"/>
<dbReference type="GO" id="GO:0032259">
    <property type="term" value="P:methylation"/>
    <property type="evidence" value="ECO:0007669"/>
    <property type="project" value="UniProtKB-KW"/>
</dbReference>
<organism evidence="1 2">
    <name type="scientific">Megasphaera vaginalis</name>
    <name type="common">ex Srinivasan et al. 2021</name>
    <dbReference type="NCBI Taxonomy" id="1111454"/>
    <lineage>
        <taxon>Bacteria</taxon>
        <taxon>Bacillati</taxon>
        <taxon>Bacillota</taxon>
        <taxon>Negativicutes</taxon>
        <taxon>Veillonellales</taxon>
        <taxon>Veillonellaceae</taxon>
        <taxon>Megasphaera</taxon>
    </lineage>
</organism>
<dbReference type="STRING" id="1111454.HMPREF1250_0496"/>
<dbReference type="InterPro" id="IPR010719">
    <property type="entry name" value="MnmM_MeTrfase"/>
</dbReference>
<accession>U7UB62</accession>
<protein>
    <submittedName>
        <fullName evidence="1">Putative rRNA methylase</fullName>
    </submittedName>
</protein>
<name>U7UB62_9FIRM</name>
<gene>
    <name evidence="1" type="ORF">HMPREF1250_0496</name>
</gene>
<dbReference type="Gene3D" id="3.40.50.150">
    <property type="entry name" value="Vaccinia Virus protein VP39"/>
    <property type="match status" value="1"/>
</dbReference>
<evidence type="ECO:0000313" key="2">
    <source>
        <dbReference type="Proteomes" id="UP000017090"/>
    </source>
</evidence>
<dbReference type="EMBL" id="AWXA01000059">
    <property type="protein sequence ID" value="ERT56647.1"/>
    <property type="molecule type" value="Genomic_DNA"/>
</dbReference>
<dbReference type="RefSeq" id="WP_023054574.1">
    <property type="nucleotide sequence ID" value="NZ_AWXA01000059.1"/>
</dbReference>
<dbReference type="CDD" id="cd02440">
    <property type="entry name" value="AdoMet_MTases"/>
    <property type="match status" value="1"/>
</dbReference>
<dbReference type="eggNOG" id="COG2890">
    <property type="taxonomic scope" value="Bacteria"/>
</dbReference>
<dbReference type="PANTHER" id="PTHR35276:SF1">
    <property type="entry name" value="TRNA (MNM(5)S(2)U34)-METHYLTRANSFERASE, CHLOROPLASTIC"/>
    <property type="match status" value="1"/>
</dbReference>
<dbReference type="InterPro" id="IPR029063">
    <property type="entry name" value="SAM-dependent_MTases_sf"/>
</dbReference>
<evidence type="ECO:0000313" key="1">
    <source>
        <dbReference type="EMBL" id="ERT56647.1"/>
    </source>
</evidence>
<dbReference type="Pfam" id="PF06962">
    <property type="entry name" value="rRNA_methylase"/>
    <property type="match status" value="1"/>
</dbReference>
<comment type="caution">
    <text evidence="1">The sequence shown here is derived from an EMBL/GenBank/DDBJ whole genome shotgun (WGS) entry which is preliminary data.</text>
</comment>
<keyword evidence="1" id="KW-0808">Transferase</keyword>
<keyword evidence="1" id="KW-0489">Methyltransferase</keyword>
<keyword evidence="2" id="KW-1185">Reference proteome</keyword>
<dbReference type="SUPFAM" id="SSF53335">
    <property type="entry name" value="S-adenosyl-L-methionine-dependent methyltransferases"/>
    <property type="match status" value="1"/>
</dbReference>
<dbReference type="PATRIC" id="fig|1111454.3.peg.2120"/>
<dbReference type="AlphaFoldDB" id="U7UB62"/>
<dbReference type="GO" id="GO:0008168">
    <property type="term" value="F:methyltransferase activity"/>
    <property type="evidence" value="ECO:0007669"/>
    <property type="project" value="UniProtKB-KW"/>
</dbReference>
<reference evidence="1 2" key="1">
    <citation type="submission" date="2013-09" db="EMBL/GenBank/DDBJ databases">
        <authorList>
            <person name="Durkin A.S."/>
            <person name="Haft D.R."/>
            <person name="McCorrison J."/>
            <person name="Torralba M."/>
            <person name="Gillis M."/>
            <person name="Haft D.H."/>
            <person name="Methe B."/>
            <person name="Sutton G."/>
            <person name="Nelson K.E."/>
        </authorList>
    </citation>
    <scope>NUCLEOTIDE SEQUENCE [LARGE SCALE GENOMIC DNA]</scope>
    <source>
        <strain evidence="1 2">BV3C16-1</strain>
    </source>
</reference>
<sequence>MKNAVTMMHLLLEPHIHAASVLVDMTCGNGYDTLFLADRAAPSARIYAFDIQQAAIEATRQRLARNGIAPSRVQLRQGSHDELLAELTDTPDIIIFNLGYLPNGNHAIHTECATTAAAIKIGLNKVPKNGIIMIATYPGTPDGTAENQTVYDLLCSVEQAAYDVSLWQPINQIHRPPLLYLVQKRGYA</sequence>
<dbReference type="PANTHER" id="PTHR35276">
    <property type="entry name" value="S-ADENOSYL-L-METHIONINE-DEPENDENT METHYLTRANSFERASES SUPERFAMILY PROTEIN"/>
    <property type="match status" value="1"/>
</dbReference>